<keyword evidence="7" id="KW-0449">Lipoprotein</keyword>
<accession>M4SYJ1</accession>
<keyword evidence="6" id="KW-0325">Glycoprotein</keyword>
<dbReference type="Gene3D" id="3.90.150.10">
    <property type="entry name" value="Variant Surface Glycoprotein, subunit A domain 1"/>
    <property type="match status" value="1"/>
</dbReference>
<keyword evidence="5" id="KW-0472">Membrane</keyword>
<evidence type="ECO:0000256" key="1">
    <source>
        <dbReference type="ARBA" id="ARBA00002523"/>
    </source>
</evidence>
<feature type="signal peptide" evidence="9">
    <location>
        <begin position="1"/>
        <end position="19"/>
    </location>
</feature>
<evidence type="ECO:0000256" key="9">
    <source>
        <dbReference type="SAM" id="SignalP"/>
    </source>
</evidence>
<keyword evidence="3" id="KW-1003">Cell membrane</keyword>
<dbReference type="InterPro" id="IPR001812">
    <property type="entry name" value="Trypano_VSG_A_N_dom"/>
</dbReference>
<organism evidence="11">
    <name type="scientific">Trypanosoma brucei</name>
    <dbReference type="NCBI Taxonomy" id="5691"/>
    <lineage>
        <taxon>Eukaryota</taxon>
        <taxon>Discoba</taxon>
        <taxon>Euglenozoa</taxon>
        <taxon>Kinetoplastea</taxon>
        <taxon>Metakinetoplastina</taxon>
        <taxon>Trypanosomatida</taxon>
        <taxon>Trypanosomatidae</taxon>
        <taxon>Trypanosoma</taxon>
    </lineage>
</organism>
<name>M4SYJ1_9TRYP</name>
<evidence type="ECO:0000256" key="8">
    <source>
        <dbReference type="SAM" id="MobiDB-lite"/>
    </source>
</evidence>
<keyword evidence="4" id="KW-0336">GPI-anchor</keyword>
<dbReference type="SUPFAM" id="SSF118251">
    <property type="entry name" value="Variant surface glycoprotein MITAT 1.2, VSG 221, C-terminal domain"/>
    <property type="match status" value="1"/>
</dbReference>
<proteinExistence type="predicted"/>
<evidence type="ECO:0000256" key="3">
    <source>
        <dbReference type="ARBA" id="ARBA00022475"/>
    </source>
</evidence>
<evidence type="ECO:0000256" key="4">
    <source>
        <dbReference type="ARBA" id="ARBA00022622"/>
    </source>
</evidence>
<comment type="function">
    <text evidence="1">VSG forms a coat on the surface of the parasite. The trypanosome evades the immune response of the host by expressing a series of antigenically distinct VSGs from an estimated 1000 VSG genes.</text>
</comment>
<feature type="chain" id="PRO_5004057679" evidence="9">
    <location>
        <begin position="20"/>
        <end position="471"/>
    </location>
</feature>
<comment type="subcellular location">
    <subcellularLocation>
        <location evidence="2">Cell membrane</location>
        <topology evidence="2">Lipid-anchor</topology>
        <topology evidence="2">GPI-anchor</topology>
    </subcellularLocation>
</comment>
<dbReference type="GO" id="GO:0098552">
    <property type="term" value="C:side of membrane"/>
    <property type="evidence" value="ECO:0007669"/>
    <property type="project" value="UniProtKB-KW"/>
</dbReference>
<feature type="domain" description="Trypanosome variant surface glycoprotein A-type N-terminal" evidence="10">
    <location>
        <begin position="10"/>
        <end position="366"/>
    </location>
</feature>
<evidence type="ECO:0000256" key="7">
    <source>
        <dbReference type="ARBA" id="ARBA00023288"/>
    </source>
</evidence>
<dbReference type="VEuPathDB" id="TriTrypDB:Tb427_000633500"/>
<feature type="region of interest" description="Disordered" evidence="8">
    <location>
        <begin position="383"/>
        <end position="406"/>
    </location>
</feature>
<evidence type="ECO:0000256" key="5">
    <source>
        <dbReference type="ARBA" id="ARBA00023136"/>
    </source>
</evidence>
<reference evidence="11" key="2">
    <citation type="journal article" date="2014" name="Mol. Biochem. Parasitol.">
        <title>Capturing the variant surface glycoprotein repertoire (the VSGnome) of Trypanosoma brucei Lister 427.</title>
        <authorList>
            <person name="Cross G.A."/>
            <person name="Kim H.S."/>
            <person name="Wickstead B."/>
        </authorList>
    </citation>
    <scope>NUCLEOTIDE SEQUENCE</scope>
    <source>
        <strain evidence="11">Lister 427</strain>
    </source>
</reference>
<dbReference type="Gene3D" id="4.10.110.20">
    <property type="entry name" value="Variant surface glycoprotein MITAT 1.2, VSG 221, C-terminal domain"/>
    <property type="match status" value="1"/>
</dbReference>
<keyword evidence="9" id="KW-0732">Signal</keyword>
<dbReference type="Pfam" id="PF00913">
    <property type="entry name" value="Trypan_glycop"/>
    <property type="match status" value="1"/>
</dbReference>
<protein>
    <submittedName>
        <fullName evidence="11">Variant surface glycoprotein 622</fullName>
    </submittedName>
</protein>
<dbReference type="GO" id="GO:0005886">
    <property type="term" value="C:plasma membrane"/>
    <property type="evidence" value="ECO:0007669"/>
    <property type="project" value="UniProtKB-SubCell"/>
</dbReference>
<dbReference type="AlphaFoldDB" id="M4SYJ1"/>
<dbReference type="GO" id="GO:0042783">
    <property type="term" value="P:symbiont-mediated evasion of host immune response"/>
    <property type="evidence" value="ECO:0007669"/>
    <property type="project" value="InterPro"/>
</dbReference>
<evidence type="ECO:0000256" key="2">
    <source>
        <dbReference type="ARBA" id="ARBA00004609"/>
    </source>
</evidence>
<dbReference type="EMBL" id="KC613748">
    <property type="protein sequence ID" value="AGH61179.1"/>
    <property type="molecule type" value="Genomic_DNA"/>
</dbReference>
<evidence type="ECO:0000259" key="10">
    <source>
        <dbReference type="Pfam" id="PF00913"/>
    </source>
</evidence>
<dbReference type="SUPFAM" id="SSF58087">
    <property type="entry name" value="Variant surface glycoprotein (N-terminal domain)"/>
    <property type="match status" value="1"/>
</dbReference>
<evidence type="ECO:0000256" key="6">
    <source>
        <dbReference type="ARBA" id="ARBA00023180"/>
    </source>
</evidence>
<sequence length="471" mass="51499">MHIFHWVAALLVAGRLCSAHTTNNGAIDARTWAPLCELSEKLKKAPGTAIGTVEAQGNTVEATDLQHQRLQVYILQKALTEDVSKLLPLLYALEDERRKQAKTTLPVLKTAIDYTAKAIHLAGEIDEFGDVLKQQGKSRTLTCLTDSSGAAAALTTVKELFAGCNAMHRLAAIDLTNNEAPTPGELLSQTDIQKDTADGDTKCPFTDKNAATDMFNSGSAHGEQEHTFAGGLFSLEAYKSTLKKREAPTDCKAETRPLQQVHCTLTHLHSEKSKLEAKAGNRSIEQLISSANFNSYFKQAARMTETPKDTDFEQVLGQTTNDARKYFWGRIEATKIPGEATGDAAEQTLGKISDPKKLSLAAIYYQTAVWRQKDDLTTQLKKLRDQGSKKDTNSAEEKDKECNTAGDNKAECEKKTGCTYDEAKDKGKRCKLSEEAKKVADGTAKDAKTNTTGSNSFVINKTPLLLAFLLF</sequence>
<reference evidence="11" key="1">
    <citation type="submission" date="2013-02" db="EMBL/GenBank/DDBJ databases">
        <authorList>
            <person name="Cross G.A.M."/>
            <person name="Kim H.-S."/>
            <person name="Wickstead B."/>
        </authorList>
    </citation>
    <scope>NUCLEOTIDE SEQUENCE</scope>
    <source>
        <strain evidence="11">Lister 427</strain>
    </source>
</reference>
<dbReference type="InterPro" id="IPR027446">
    <property type="entry name" value="VSG_C_dom_sf"/>
</dbReference>
<dbReference type="Gene3D" id="1.10.470.10">
    <property type="entry name" value="Variant Surface Glycoprotein, subunit A, domain 2"/>
    <property type="match status" value="1"/>
</dbReference>
<evidence type="ECO:0000313" key="11">
    <source>
        <dbReference type="EMBL" id="AGH61179.1"/>
    </source>
</evidence>